<dbReference type="CDD" id="cd07596">
    <property type="entry name" value="BAR_SNX"/>
    <property type="match status" value="1"/>
</dbReference>
<dbReference type="Pfam" id="PF09325">
    <property type="entry name" value="Vps5"/>
    <property type="match status" value="1"/>
</dbReference>
<dbReference type="PANTHER" id="PTHR46757:SF2">
    <property type="entry name" value="OS05G0346100 PROTEIN"/>
    <property type="match status" value="1"/>
</dbReference>
<gene>
    <name evidence="3" type="ORF">CSSPTR1EN2_LOCUS4627</name>
</gene>
<evidence type="ECO:0000259" key="2">
    <source>
        <dbReference type="PROSITE" id="PS50195"/>
    </source>
</evidence>
<dbReference type="CDD" id="cd06865">
    <property type="entry name" value="PX_SNX_like"/>
    <property type="match status" value="1"/>
</dbReference>
<dbReference type="InterPro" id="IPR044279">
    <property type="entry name" value="SNX2A/B"/>
</dbReference>
<keyword evidence="1" id="KW-0175">Coiled coil</keyword>
<dbReference type="SUPFAM" id="SSF64268">
    <property type="entry name" value="PX domain"/>
    <property type="match status" value="1"/>
</dbReference>
<dbReference type="PROSITE" id="PS50195">
    <property type="entry name" value="PX"/>
    <property type="match status" value="1"/>
</dbReference>
<proteinExistence type="predicted"/>
<dbReference type="Gene3D" id="3.30.1520.10">
    <property type="entry name" value="Phox-like domain"/>
    <property type="match status" value="1"/>
</dbReference>
<evidence type="ECO:0000313" key="3">
    <source>
        <dbReference type="EMBL" id="CAK9198819.1"/>
    </source>
</evidence>
<organism evidence="3 4">
    <name type="scientific">Sphagnum troendelagicum</name>
    <dbReference type="NCBI Taxonomy" id="128251"/>
    <lineage>
        <taxon>Eukaryota</taxon>
        <taxon>Viridiplantae</taxon>
        <taxon>Streptophyta</taxon>
        <taxon>Embryophyta</taxon>
        <taxon>Bryophyta</taxon>
        <taxon>Sphagnophytina</taxon>
        <taxon>Sphagnopsida</taxon>
        <taxon>Sphagnales</taxon>
        <taxon>Sphagnaceae</taxon>
        <taxon>Sphagnum</taxon>
    </lineage>
</organism>
<dbReference type="EMBL" id="OZ019904">
    <property type="protein sequence ID" value="CAK9198819.1"/>
    <property type="molecule type" value="Genomic_DNA"/>
</dbReference>
<name>A0ABP0TKC3_9BRYO</name>
<dbReference type="InterPro" id="IPR001683">
    <property type="entry name" value="PX_dom"/>
</dbReference>
<accession>A0ABP0TKC3</accession>
<feature type="coiled-coil region" evidence="1">
    <location>
        <begin position="323"/>
        <end position="350"/>
    </location>
</feature>
<feature type="domain" description="PX" evidence="2">
    <location>
        <begin position="129"/>
        <end position="248"/>
    </location>
</feature>
<protein>
    <recommendedName>
        <fullName evidence="2">PX domain-containing protein</fullName>
    </recommendedName>
</protein>
<dbReference type="SMART" id="SM00312">
    <property type="entry name" value="PX"/>
    <property type="match status" value="1"/>
</dbReference>
<dbReference type="Pfam" id="PF00787">
    <property type="entry name" value="PX"/>
    <property type="match status" value="1"/>
</dbReference>
<dbReference type="Gene3D" id="1.20.1270.60">
    <property type="entry name" value="Arfaptin homology (AH) domain/BAR domain"/>
    <property type="match status" value="1"/>
</dbReference>
<reference evidence="3" key="1">
    <citation type="submission" date="2024-02" db="EMBL/GenBank/DDBJ databases">
        <authorList>
            <consortium name="ELIXIR-Norway"/>
            <consortium name="Elixir Norway"/>
        </authorList>
    </citation>
    <scope>NUCLEOTIDE SEQUENCE</scope>
</reference>
<keyword evidence="4" id="KW-1185">Reference proteome</keyword>
<evidence type="ECO:0000313" key="4">
    <source>
        <dbReference type="Proteomes" id="UP001497512"/>
    </source>
</evidence>
<dbReference type="InterPro" id="IPR027267">
    <property type="entry name" value="AH/BAR_dom_sf"/>
</dbReference>
<dbReference type="Proteomes" id="UP001497512">
    <property type="component" value="Chromosome 12"/>
</dbReference>
<dbReference type="InterPro" id="IPR015404">
    <property type="entry name" value="Vps5_C"/>
</dbReference>
<dbReference type="SUPFAM" id="SSF103657">
    <property type="entry name" value="BAR/IMD domain-like"/>
    <property type="match status" value="1"/>
</dbReference>
<dbReference type="InterPro" id="IPR036871">
    <property type="entry name" value="PX_dom_sf"/>
</dbReference>
<evidence type="ECO:0000256" key="1">
    <source>
        <dbReference type="SAM" id="Coils"/>
    </source>
</evidence>
<dbReference type="PANTHER" id="PTHR46757">
    <property type="entry name" value="SORTING NEXIN-RELATED"/>
    <property type="match status" value="1"/>
</dbReference>
<sequence>MMGSDEEEDDERRLYTSTDMMDSLTLDSKPHPFLPTNSDYRNAMSGGANFFFSSALQESHPLAAKLADADQFGFQESSAQSSGSLQEDLLLEPPSYADAIFSRDLSHSMTAVFSQTDSFSNVLTITVTDPQKIPESGASLAAGVASSYVTYLINTHTNIASYQGSDFSVRRRFRDVVTLADRLAQSFRGFFVPPRPDKNTMESQVMQKDEFIENRRAALEKYFSRLAAHPVLRRSDELRLFLQAEGKLPLAPTIDMASRMLDGAANLPRQLFGEGSTILAPHEAAQPTKGGRDLVRLFKELKQSVTNDWGSTRPAIIEEDRVFLKKKEKLQDLEHHLSDASQQAEVLVKAQQEVGEVMGELGLAFIKVAKFEMEAGFTPVHAADAKCVATGAVKASRFYRECTAQCVQHLDTLHEYLALMQGLHTAFADRSNALLTVQTLMSDVATNNMRIEKLEAASNKFFGGNSTHNRKVSELKEAVKVTEEARDLAQKEYNCIKEHNRAELERFEEERLRDFTNMLQGFAHTQVGYAEKICNVWTEVAKDAMSYSGRFAEAVSSVL</sequence>